<accession>A0A6J7A698</accession>
<keyword evidence="3" id="KW-0540">Nuclease</keyword>
<evidence type="ECO:0000256" key="3">
    <source>
        <dbReference type="ARBA" id="ARBA00022722"/>
    </source>
</evidence>
<dbReference type="EMBL" id="CAFABG010000042">
    <property type="protein sequence ID" value="CAB4828040.1"/>
    <property type="molecule type" value="Genomic_DNA"/>
</dbReference>
<evidence type="ECO:0000256" key="1">
    <source>
        <dbReference type="ARBA" id="ARBA00008172"/>
    </source>
</evidence>
<dbReference type="GO" id="GO:0006401">
    <property type="term" value="P:RNA catabolic process"/>
    <property type="evidence" value="ECO:0007669"/>
    <property type="project" value="InterPro"/>
</dbReference>
<evidence type="ECO:0000313" key="7">
    <source>
        <dbReference type="EMBL" id="CAB4828040.1"/>
    </source>
</evidence>
<dbReference type="Gene3D" id="3.30.2310.20">
    <property type="entry name" value="RelE-like"/>
    <property type="match status" value="1"/>
</dbReference>
<dbReference type="InterPro" id="IPR009614">
    <property type="entry name" value="YoeB_toxin"/>
</dbReference>
<comment type="similarity">
    <text evidence="1">Belongs to the YoeB family.</text>
</comment>
<keyword evidence="5" id="KW-0378">Hydrolase</keyword>
<gene>
    <name evidence="7" type="ORF">UFOPK3181_00685</name>
</gene>
<dbReference type="AlphaFoldDB" id="A0A6J7A698"/>
<protein>
    <recommendedName>
        <fullName evidence="6">Putative mRNA interferase YoeB</fullName>
    </recommendedName>
</protein>
<reference evidence="7" key="1">
    <citation type="submission" date="2020-05" db="EMBL/GenBank/DDBJ databases">
        <authorList>
            <person name="Chiriac C."/>
            <person name="Salcher M."/>
            <person name="Ghai R."/>
            <person name="Kavagutti S V."/>
        </authorList>
    </citation>
    <scope>NUCLEOTIDE SEQUENCE</scope>
</reference>
<dbReference type="InterPro" id="IPR035093">
    <property type="entry name" value="RelE/ParE_toxin_dom_sf"/>
</dbReference>
<sequence>MAKNKLSQVLATPRAMQDLEYWRTSGNQKKLERVNALIASALETPFSGIGVPEQLRFQDQDTYSRRIDKTHRLVYRIEGKNLVIISARFHYEK</sequence>
<evidence type="ECO:0000256" key="4">
    <source>
        <dbReference type="ARBA" id="ARBA00022759"/>
    </source>
</evidence>
<dbReference type="SUPFAM" id="SSF143011">
    <property type="entry name" value="RelE-like"/>
    <property type="match status" value="1"/>
</dbReference>
<keyword evidence="2" id="KW-1277">Toxin-antitoxin system</keyword>
<name>A0A6J7A698_9ZZZZ</name>
<evidence type="ECO:0000256" key="2">
    <source>
        <dbReference type="ARBA" id="ARBA00022649"/>
    </source>
</evidence>
<dbReference type="PANTHER" id="PTHR38039:SF1">
    <property type="entry name" value="TOXIN YOEB"/>
    <property type="match status" value="1"/>
</dbReference>
<dbReference type="PANTHER" id="PTHR38039">
    <property type="entry name" value="TOXIN YOEB"/>
    <property type="match status" value="1"/>
</dbReference>
<dbReference type="GO" id="GO:0045892">
    <property type="term" value="P:negative regulation of DNA-templated transcription"/>
    <property type="evidence" value="ECO:0007669"/>
    <property type="project" value="TreeGrafter"/>
</dbReference>
<dbReference type="Pfam" id="PF06769">
    <property type="entry name" value="YoeB_toxin"/>
    <property type="match status" value="1"/>
</dbReference>
<organism evidence="7">
    <name type="scientific">freshwater metagenome</name>
    <dbReference type="NCBI Taxonomy" id="449393"/>
    <lineage>
        <taxon>unclassified sequences</taxon>
        <taxon>metagenomes</taxon>
        <taxon>ecological metagenomes</taxon>
    </lineage>
</organism>
<dbReference type="GO" id="GO:0004519">
    <property type="term" value="F:endonuclease activity"/>
    <property type="evidence" value="ECO:0007669"/>
    <property type="project" value="UniProtKB-KW"/>
</dbReference>
<evidence type="ECO:0000256" key="6">
    <source>
        <dbReference type="ARBA" id="ARBA00030388"/>
    </source>
</evidence>
<evidence type="ECO:0000256" key="5">
    <source>
        <dbReference type="ARBA" id="ARBA00022801"/>
    </source>
</evidence>
<keyword evidence="4" id="KW-0255">Endonuclease</keyword>
<dbReference type="GO" id="GO:0016787">
    <property type="term" value="F:hydrolase activity"/>
    <property type="evidence" value="ECO:0007669"/>
    <property type="project" value="UniProtKB-KW"/>
</dbReference>
<dbReference type="NCBIfam" id="TIGR02116">
    <property type="entry name" value="toxin_Txe_YoeB"/>
    <property type="match status" value="1"/>
</dbReference>
<proteinExistence type="inferred from homology"/>